<evidence type="ECO:0008006" key="4">
    <source>
        <dbReference type="Google" id="ProtNLM"/>
    </source>
</evidence>
<feature type="region of interest" description="Disordered" evidence="1">
    <location>
        <begin position="287"/>
        <end position="310"/>
    </location>
</feature>
<dbReference type="RefSeq" id="WP_106393589.1">
    <property type="nucleotide sequence ID" value="NZ_PVNK01000186.1"/>
</dbReference>
<keyword evidence="3" id="KW-1185">Reference proteome</keyword>
<comment type="caution">
    <text evidence="2">The sequence shown here is derived from an EMBL/GenBank/DDBJ whole genome shotgun (WGS) entry which is preliminary data.</text>
</comment>
<accession>A0A2S9XKK0</accession>
<name>A0A2S9XKK0_9BACT</name>
<organism evidence="2 3">
    <name type="scientific">Enhygromyxa salina</name>
    <dbReference type="NCBI Taxonomy" id="215803"/>
    <lineage>
        <taxon>Bacteria</taxon>
        <taxon>Pseudomonadati</taxon>
        <taxon>Myxococcota</taxon>
        <taxon>Polyangia</taxon>
        <taxon>Nannocystales</taxon>
        <taxon>Nannocystaceae</taxon>
        <taxon>Enhygromyxa</taxon>
    </lineage>
</organism>
<evidence type="ECO:0000313" key="3">
    <source>
        <dbReference type="Proteomes" id="UP000237968"/>
    </source>
</evidence>
<reference evidence="2 3" key="1">
    <citation type="submission" date="2018-03" db="EMBL/GenBank/DDBJ databases">
        <title>Draft Genome Sequences of the Obligatory Marine Myxobacteria Enhygromyxa salina SWB005.</title>
        <authorList>
            <person name="Poehlein A."/>
            <person name="Moghaddam J.A."/>
            <person name="Harms H."/>
            <person name="Alanjari M."/>
            <person name="Koenig G.M."/>
            <person name="Daniel R."/>
            <person name="Schaeberle T.F."/>
        </authorList>
    </citation>
    <scope>NUCLEOTIDE SEQUENCE [LARGE SCALE GENOMIC DNA]</scope>
    <source>
        <strain evidence="2 3">SWB005</strain>
    </source>
</reference>
<dbReference type="OrthoDB" id="5505877at2"/>
<proteinExistence type="predicted"/>
<dbReference type="PROSITE" id="PS51257">
    <property type="entry name" value="PROKAR_LIPOPROTEIN"/>
    <property type="match status" value="1"/>
</dbReference>
<evidence type="ECO:0000256" key="1">
    <source>
        <dbReference type="SAM" id="MobiDB-lite"/>
    </source>
</evidence>
<dbReference type="EMBL" id="PVNK01000186">
    <property type="protein sequence ID" value="PRP93408.1"/>
    <property type="molecule type" value="Genomic_DNA"/>
</dbReference>
<protein>
    <recommendedName>
        <fullName evidence="4">Lipoprotein</fullName>
    </recommendedName>
</protein>
<sequence>MRPAWQTSTCRCQLALALALGLGCGDEREAPDAKPPVVERDRAAEASGRAERFAAAPDWDTLIELLGQRHNLARELLGPHRMHYVASLRTGPVGVEADAPLPSVELDQPIYERFAVTDELELRWGSAPGEPIRLLLEQHNEHEHGRALIVLGEQVWSQLDGREWLARPLESDLWQVWADDAQHAVLDLVELAGPYADLGEVETTELDGRPALRVSLRASEQQHPDRFVEPPSPWRRWARVEIGAATIVVDRATGLWLSAQIELSWSFEDRAGRELRGEARFDGRVEVPDAPPLIRPPADASPVPERERPELLRQRMLDGLAGP</sequence>
<gene>
    <name evidence="2" type="ORF">ENSA5_43070</name>
</gene>
<evidence type="ECO:0000313" key="2">
    <source>
        <dbReference type="EMBL" id="PRP93408.1"/>
    </source>
</evidence>
<dbReference type="AlphaFoldDB" id="A0A2S9XKK0"/>
<dbReference type="Proteomes" id="UP000237968">
    <property type="component" value="Unassembled WGS sequence"/>
</dbReference>